<keyword evidence="3" id="KW-1185">Reference proteome</keyword>
<name>A0A445CW06_ARAHY</name>
<sequence>MILLAMLRGRLLKEEVISLTRIVWIVVSFGFIYLCSVWIGIDQLYFPIAFEPIHHNLEASAEVAVARKELIWLELNFGTIRKHERKVTSGKQPKRIKPRLFTKNTHKFPGRSTADTGIMNVDIIAYKHAAIERLYSDKKLRTTSSVRFNLTSTSKNDSASAPPHYCVVAWHTLQESISTKQSSSVGVTRRSIIGAASKCILITPNKRGSLILSDFAADKFALFTFEPEESSAITLITVFFLEALF</sequence>
<dbReference type="Proteomes" id="UP000289738">
    <property type="component" value="Chromosome A06"/>
</dbReference>
<feature type="transmembrane region" description="Helical" evidence="1">
    <location>
        <begin position="21"/>
        <end position="41"/>
    </location>
</feature>
<keyword evidence="1" id="KW-0812">Transmembrane</keyword>
<keyword evidence="1" id="KW-1133">Transmembrane helix</keyword>
<dbReference type="AlphaFoldDB" id="A0A445CW06"/>
<organism evidence="2 3">
    <name type="scientific">Arachis hypogaea</name>
    <name type="common">Peanut</name>
    <dbReference type="NCBI Taxonomy" id="3818"/>
    <lineage>
        <taxon>Eukaryota</taxon>
        <taxon>Viridiplantae</taxon>
        <taxon>Streptophyta</taxon>
        <taxon>Embryophyta</taxon>
        <taxon>Tracheophyta</taxon>
        <taxon>Spermatophyta</taxon>
        <taxon>Magnoliopsida</taxon>
        <taxon>eudicotyledons</taxon>
        <taxon>Gunneridae</taxon>
        <taxon>Pentapetalae</taxon>
        <taxon>rosids</taxon>
        <taxon>fabids</taxon>
        <taxon>Fabales</taxon>
        <taxon>Fabaceae</taxon>
        <taxon>Papilionoideae</taxon>
        <taxon>50 kb inversion clade</taxon>
        <taxon>dalbergioids sensu lato</taxon>
        <taxon>Dalbergieae</taxon>
        <taxon>Pterocarpus clade</taxon>
        <taxon>Arachis</taxon>
    </lineage>
</organism>
<evidence type="ECO:0000313" key="3">
    <source>
        <dbReference type="Proteomes" id="UP000289738"/>
    </source>
</evidence>
<protein>
    <submittedName>
        <fullName evidence="2">Uncharacterized protein</fullName>
    </submittedName>
</protein>
<keyword evidence="1" id="KW-0472">Membrane</keyword>
<proteinExistence type="predicted"/>
<accession>A0A445CW06</accession>
<evidence type="ECO:0000313" key="2">
    <source>
        <dbReference type="EMBL" id="RYR55089.1"/>
    </source>
</evidence>
<gene>
    <name evidence="2" type="ORF">Ahy_A06g030336</name>
</gene>
<comment type="caution">
    <text evidence="2">The sequence shown here is derived from an EMBL/GenBank/DDBJ whole genome shotgun (WGS) entry which is preliminary data.</text>
</comment>
<reference evidence="2 3" key="1">
    <citation type="submission" date="2019-01" db="EMBL/GenBank/DDBJ databases">
        <title>Sequencing of cultivated peanut Arachis hypogaea provides insights into genome evolution and oil improvement.</title>
        <authorList>
            <person name="Chen X."/>
        </authorList>
    </citation>
    <scope>NUCLEOTIDE SEQUENCE [LARGE SCALE GENOMIC DNA]</scope>
    <source>
        <strain evidence="3">cv. Fuhuasheng</strain>
        <tissue evidence="2">Leaves</tissue>
    </source>
</reference>
<evidence type="ECO:0000256" key="1">
    <source>
        <dbReference type="SAM" id="Phobius"/>
    </source>
</evidence>
<dbReference type="EMBL" id="SDMP01000006">
    <property type="protein sequence ID" value="RYR55089.1"/>
    <property type="molecule type" value="Genomic_DNA"/>
</dbReference>